<proteinExistence type="predicted"/>
<protein>
    <recommendedName>
        <fullName evidence="3">Calcineurin-like phosphoesterase domain-containing protein</fullName>
    </recommendedName>
</protein>
<dbReference type="InterPro" id="IPR051158">
    <property type="entry name" value="Metallophosphoesterase_sf"/>
</dbReference>
<dbReference type="AlphaFoldDB" id="A0A1S2KXE7"/>
<reference evidence="2" key="4">
    <citation type="submission" date="2020-10" db="EMBL/GenBank/DDBJ databases">
        <authorList>
            <person name="Bassil N.M."/>
            <person name="Lloyd J.R."/>
        </authorList>
    </citation>
    <scope>NUCLEOTIDE SEQUENCE</scope>
    <source>
        <strain evidence="2">NB2006</strain>
    </source>
</reference>
<dbReference type="SUPFAM" id="SSF56300">
    <property type="entry name" value="Metallo-dependent phosphatases"/>
    <property type="match status" value="1"/>
</dbReference>
<organism evidence="1">
    <name type="scientific">Anaerobacillus isosaccharinicus</name>
    <dbReference type="NCBI Taxonomy" id="1532552"/>
    <lineage>
        <taxon>Bacteria</taxon>
        <taxon>Bacillati</taxon>
        <taxon>Bacillota</taxon>
        <taxon>Bacilli</taxon>
        <taxon>Bacillales</taxon>
        <taxon>Bacillaceae</taxon>
        <taxon>Anaerobacillus</taxon>
    </lineage>
</organism>
<dbReference type="OrthoDB" id="9780884at2"/>
<sequence>MKILLDEVILIEDSFYIVGRKDKTDRNRLSIEKLVENIDHSLPIVLMDHQPYELGQAMRNNIDISLAGHTHRGQMVPNHFITKKIYELDWGYKKKQQLHAFVSSGFGFWGPAIRIGSRSEIIQIDVVFEK</sequence>
<dbReference type="EMBL" id="LQXD01000197">
    <property type="protein sequence ID" value="OIJ04800.1"/>
    <property type="molecule type" value="Genomic_DNA"/>
</dbReference>
<evidence type="ECO:0000313" key="2">
    <source>
        <dbReference type="EMBL" id="QOY34936.1"/>
    </source>
</evidence>
<name>A0A1S2KXE7_9BACI</name>
<reference evidence="1" key="1">
    <citation type="submission" date="2016-10" db="EMBL/GenBank/DDBJ databases">
        <title>Draft genome sequences of four alkaliphilic bacteria belonging to the Anaerobacillus genus.</title>
        <authorList>
            <person name="Bassil N.M."/>
            <person name="Lloyd J.R."/>
        </authorList>
    </citation>
    <scope>NUCLEOTIDE SEQUENCE [LARGE SCALE GENOMIC DNA]</scope>
    <source>
        <strain evidence="1">NB2006</strain>
    </source>
</reference>
<dbReference type="InterPro" id="IPR029052">
    <property type="entry name" value="Metallo-depent_PP-like"/>
</dbReference>
<dbReference type="EMBL" id="CP063356">
    <property type="protein sequence ID" value="QOY34936.1"/>
    <property type="molecule type" value="Genomic_DNA"/>
</dbReference>
<dbReference type="PANTHER" id="PTHR31302">
    <property type="entry name" value="TRANSMEMBRANE PROTEIN WITH METALLOPHOSPHOESTERASE DOMAIN-RELATED"/>
    <property type="match status" value="1"/>
</dbReference>
<gene>
    <name evidence="2" type="ORF">AWH56_019790</name>
    <name evidence="1" type="ORF">AWH56_22795</name>
</gene>
<evidence type="ECO:0000313" key="1">
    <source>
        <dbReference type="EMBL" id="OIJ04800.1"/>
    </source>
</evidence>
<dbReference type="PANTHER" id="PTHR31302:SF0">
    <property type="entry name" value="TRANSMEMBRANE PROTEIN WITH METALLOPHOSPHOESTERASE DOMAIN"/>
    <property type="match status" value="1"/>
</dbReference>
<evidence type="ECO:0008006" key="3">
    <source>
        <dbReference type="Google" id="ProtNLM"/>
    </source>
</evidence>
<reference evidence="2" key="3">
    <citation type="journal article" date="2019" name="Int. J. Syst. Evol. Microbiol.">
        <title>Anaerobacillus isosaccharinicus sp. nov., an alkaliphilic bacterium which degrades isosaccharinic acid.</title>
        <authorList>
            <person name="Bassil N.M."/>
            <person name="Lloyd J.R."/>
        </authorList>
    </citation>
    <scope>NUCLEOTIDE SEQUENCE [LARGE SCALE GENOMIC DNA]</scope>
    <source>
        <strain evidence="2">NB2006</strain>
    </source>
</reference>
<reference evidence="2" key="2">
    <citation type="journal article" date="2017" name="Genome Announc.">
        <title>Draft Genome Sequences of Four Alkaliphilic Bacteria Belonging to the Anaerobacillus Genus.</title>
        <authorList>
            <person name="Bassil N.M."/>
            <person name="Lloyd J.R."/>
        </authorList>
    </citation>
    <scope>NUCLEOTIDE SEQUENCE [LARGE SCALE GENOMIC DNA]</scope>
    <source>
        <strain evidence="2">NB2006</strain>
    </source>
</reference>
<accession>A0A1S2KXE7</accession>